<dbReference type="InParanoid" id="A0A2H3EGV3"/>
<proteinExistence type="predicted"/>
<accession>A0A2H3EGV3</accession>
<reference evidence="2" key="1">
    <citation type="journal article" date="2017" name="Nat. Ecol. Evol.">
        <title>Genome expansion and lineage-specific genetic innovations in the forest pathogenic fungi Armillaria.</title>
        <authorList>
            <person name="Sipos G."/>
            <person name="Prasanna A.N."/>
            <person name="Walter M.C."/>
            <person name="O'Connor E."/>
            <person name="Balint B."/>
            <person name="Krizsan K."/>
            <person name="Kiss B."/>
            <person name="Hess J."/>
            <person name="Varga T."/>
            <person name="Slot J."/>
            <person name="Riley R."/>
            <person name="Boka B."/>
            <person name="Rigling D."/>
            <person name="Barry K."/>
            <person name="Lee J."/>
            <person name="Mihaltcheva S."/>
            <person name="LaButti K."/>
            <person name="Lipzen A."/>
            <person name="Waldron R."/>
            <person name="Moloney N.M."/>
            <person name="Sperisen C."/>
            <person name="Kredics L."/>
            <person name="Vagvoelgyi C."/>
            <person name="Patrignani A."/>
            <person name="Fitzpatrick D."/>
            <person name="Nagy I."/>
            <person name="Doyle S."/>
            <person name="Anderson J.B."/>
            <person name="Grigoriev I.V."/>
            <person name="Gueldener U."/>
            <person name="Muensterkoetter M."/>
            <person name="Nagy L.G."/>
        </authorList>
    </citation>
    <scope>NUCLEOTIDE SEQUENCE [LARGE SCALE GENOMIC DNA]</scope>
    <source>
        <strain evidence="2">Ar21-2</strain>
    </source>
</reference>
<gene>
    <name evidence="1" type="ORF">ARMGADRAFT_582011</name>
</gene>
<name>A0A2H3EGV3_ARMGA</name>
<dbReference type="AlphaFoldDB" id="A0A2H3EGV3"/>
<dbReference type="Proteomes" id="UP000217790">
    <property type="component" value="Unassembled WGS sequence"/>
</dbReference>
<organism evidence="1 2">
    <name type="scientific">Armillaria gallica</name>
    <name type="common">Bulbous honey fungus</name>
    <name type="synonym">Armillaria bulbosa</name>
    <dbReference type="NCBI Taxonomy" id="47427"/>
    <lineage>
        <taxon>Eukaryota</taxon>
        <taxon>Fungi</taxon>
        <taxon>Dikarya</taxon>
        <taxon>Basidiomycota</taxon>
        <taxon>Agaricomycotina</taxon>
        <taxon>Agaricomycetes</taxon>
        <taxon>Agaricomycetidae</taxon>
        <taxon>Agaricales</taxon>
        <taxon>Marasmiineae</taxon>
        <taxon>Physalacriaceae</taxon>
        <taxon>Armillaria</taxon>
    </lineage>
</organism>
<dbReference type="EMBL" id="KZ293648">
    <property type="protein sequence ID" value="PBK98576.1"/>
    <property type="molecule type" value="Genomic_DNA"/>
</dbReference>
<evidence type="ECO:0000313" key="2">
    <source>
        <dbReference type="Proteomes" id="UP000217790"/>
    </source>
</evidence>
<keyword evidence="2" id="KW-1185">Reference proteome</keyword>
<sequence length="162" mass="17891">MLSSTRRSHLHLFKSSNAPYDARYPSKTQHGEHHRCGTSIVRAFEIRPWSKIVVSQSGCLAAMQEVTVEMMMGNPSDELSNSPISCKPQVGTSVSALESTGATGKCMSDAESWGKNLGQRNNPSNIRRFVVFFVSLPVFLQPRFVQMTGWQLVSGRHPLGVP</sequence>
<evidence type="ECO:0000313" key="1">
    <source>
        <dbReference type="EMBL" id="PBK98576.1"/>
    </source>
</evidence>
<protein>
    <submittedName>
        <fullName evidence="1">Uncharacterized protein</fullName>
    </submittedName>
</protein>